<comment type="caution">
    <text evidence="1">The sequence shown here is derived from an EMBL/GenBank/DDBJ whole genome shotgun (WGS) entry which is preliminary data.</text>
</comment>
<dbReference type="Proteomes" id="UP001497700">
    <property type="component" value="Unassembled WGS sequence"/>
</dbReference>
<protein>
    <submittedName>
        <fullName evidence="1">Uncharacterized protein</fullName>
    </submittedName>
</protein>
<accession>A0ACB9Z2S2</accession>
<proteinExistence type="predicted"/>
<gene>
    <name evidence="1" type="ORF">F4820DRAFT_469530</name>
</gene>
<name>A0ACB9Z2S2_9PEZI</name>
<keyword evidence="2" id="KW-1185">Reference proteome</keyword>
<dbReference type="EMBL" id="MU393469">
    <property type="protein sequence ID" value="KAI4865661.1"/>
    <property type="molecule type" value="Genomic_DNA"/>
</dbReference>
<sequence>MKASIFFQLVVFHWQLSRASATPVSGPTATTDIEPQLQKKAFTVQVDCNELINQILKGIDNYPFFASQVVAVGKKVVLPSTTAFSICKTFKPESVDCKFAAISIGSSISLAIIHGFIDLNPPEDGATSATSSKRSLFHEQIGDYLRSRGVEFEDVSVQPLMDRREAYIKGDGSGHFVEVRGVRERDQDFTTDFHIYSRNDGSGDIRAIPYIEDHLGRRAGTAGYKTAWEVSSRNGVPPRPAMTGLAEAVQNDWQSRVESDHNIGDYIGLIDFGGIGRIQFRIIPESGGFGENAETVSQCSK</sequence>
<organism evidence="1 2">
    <name type="scientific">Hypoxylon rubiginosum</name>
    <dbReference type="NCBI Taxonomy" id="110542"/>
    <lineage>
        <taxon>Eukaryota</taxon>
        <taxon>Fungi</taxon>
        <taxon>Dikarya</taxon>
        <taxon>Ascomycota</taxon>
        <taxon>Pezizomycotina</taxon>
        <taxon>Sordariomycetes</taxon>
        <taxon>Xylariomycetidae</taxon>
        <taxon>Xylariales</taxon>
        <taxon>Hypoxylaceae</taxon>
        <taxon>Hypoxylon</taxon>
    </lineage>
</organism>
<evidence type="ECO:0000313" key="2">
    <source>
        <dbReference type="Proteomes" id="UP001497700"/>
    </source>
</evidence>
<reference evidence="1 2" key="1">
    <citation type="journal article" date="2022" name="New Phytol.">
        <title>Ecological generalism drives hyperdiversity of secondary metabolite gene clusters in xylarialean endophytes.</title>
        <authorList>
            <person name="Franco M.E.E."/>
            <person name="Wisecaver J.H."/>
            <person name="Arnold A.E."/>
            <person name="Ju Y.M."/>
            <person name="Slot J.C."/>
            <person name="Ahrendt S."/>
            <person name="Moore L.P."/>
            <person name="Eastman K.E."/>
            <person name="Scott K."/>
            <person name="Konkel Z."/>
            <person name="Mondo S.J."/>
            <person name="Kuo A."/>
            <person name="Hayes R.D."/>
            <person name="Haridas S."/>
            <person name="Andreopoulos B."/>
            <person name="Riley R."/>
            <person name="LaButti K."/>
            <person name="Pangilinan J."/>
            <person name="Lipzen A."/>
            <person name="Amirebrahimi M."/>
            <person name="Yan J."/>
            <person name="Adam C."/>
            <person name="Keymanesh K."/>
            <person name="Ng V."/>
            <person name="Louie K."/>
            <person name="Northen T."/>
            <person name="Drula E."/>
            <person name="Henrissat B."/>
            <person name="Hsieh H.M."/>
            <person name="Youens-Clark K."/>
            <person name="Lutzoni F."/>
            <person name="Miadlikowska J."/>
            <person name="Eastwood D.C."/>
            <person name="Hamelin R.C."/>
            <person name="Grigoriev I.V."/>
            <person name="U'Ren J.M."/>
        </authorList>
    </citation>
    <scope>NUCLEOTIDE SEQUENCE [LARGE SCALE GENOMIC DNA]</scope>
    <source>
        <strain evidence="1 2">CBS 119005</strain>
    </source>
</reference>
<evidence type="ECO:0000313" key="1">
    <source>
        <dbReference type="EMBL" id="KAI4865661.1"/>
    </source>
</evidence>